<feature type="transmembrane region" description="Helical" evidence="1">
    <location>
        <begin position="64"/>
        <end position="90"/>
    </location>
</feature>
<proteinExistence type="predicted"/>
<dbReference type="RefSeq" id="WP_133517461.1">
    <property type="nucleotide sequence ID" value="NZ_JAHDUW010000003.1"/>
</dbReference>
<evidence type="ECO:0000256" key="1">
    <source>
        <dbReference type="SAM" id="Phobius"/>
    </source>
</evidence>
<keyword evidence="1" id="KW-1133">Transmembrane helix</keyword>
<keyword evidence="1" id="KW-0472">Membrane</keyword>
<dbReference type="EMBL" id="SNYS01000008">
    <property type="protein sequence ID" value="TDQ68814.1"/>
    <property type="molecule type" value="Genomic_DNA"/>
</dbReference>
<evidence type="ECO:0000313" key="2">
    <source>
        <dbReference type="EMBL" id="TDQ68814.1"/>
    </source>
</evidence>
<reference evidence="2 3" key="1">
    <citation type="submission" date="2019-03" db="EMBL/GenBank/DDBJ databases">
        <title>Genomic Encyclopedia of Type Strains, Phase IV (KMG-IV): sequencing the most valuable type-strain genomes for metagenomic binning, comparative biology and taxonomic classification.</title>
        <authorList>
            <person name="Goeker M."/>
        </authorList>
    </citation>
    <scope>NUCLEOTIDE SEQUENCE [LARGE SCALE GENOMIC DNA]</scope>
    <source>
        <strain evidence="2 3">DSM 13328</strain>
    </source>
</reference>
<evidence type="ECO:0000313" key="3">
    <source>
        <dbReference type="Proteomes" id="UP000294855"/>
    </source>
</evidence>
<feature type="transmembrane region" description="Helical" evidence="1">
    <location>
        <begin position="6"/>
        <end position="24"/>
    </location>
</feature>
<keyword evidence="1" id="KW-0812">Transmembrane</keyword>
<accession>A0A484F3N8</accession>
<gene>
    <name evidence="2" type="ORF">C7391_1010</name>
</gene>
<comment type="caution">
    <text evidence="2">The sequence shown here is derived from an EMBL/GenBank/DDBJ whole genome shotgun (WGS) entry which is preliminary data.</text>
</comment>
<protein>
    <submittedName>
        <fullName evidence="2">SigmaK-factor processing regulatory protein BofA</fullName>
    </submittedName>
</protein>
<dbReference type="Pfam" id="PF07441">
    <property type="entry name" value="BofA"/>
    <property type="match status" value="1"/>
</dbReference>
<dbReference type="AlphaFoldDB" id="A0A484F3N8"/>
<dbReference type="Proteomes" id="UP000294855">
    <property type="component" value="Unassembled WGS sequence"/>
</dbReference>
<name>A0A484F3N8_9EURY</name>
<feature type="transmembrane region" description="Helical" evidence="1">
    <location>
        <begin position="33"/>
        <end position="52"/>
    </location>
</feature>
<sequence>MALPGLLFDIILVALAILIAYILYKALKTTKKLALNIIIGFILIIVTNLLDITSIPVGFNLSTVITILITALTGVFGALVMIILNIFGLYPFI</sequence>
<organism evidence="2 3">
    <name type="scientific">Methanimicrococcus blatticola</name>
    <dbReference type="NCBI Taxonomy" id="91560"/>
    <lineage>
        <taxon>Archaea</taxon>
        <taxon>Methanobacteriati</taxon>
        <taxon>Methanobacteriota</taxon>
        <taxon>Stenosarchaea group</taxon>
        <taxon>Methanomicrobia</taxon>
        <taxon>Methanosarcinales</taxon>
        <taxon>Methanosarcinaceae</taxon>
        <taxon>Methanimicrococcus</taxon>
    </lineage>
</organism>
<dbReference type="InterPro" id="IPR010001">
    <property type="entry name" value="BofA"/>
</dbReference>
<keyword evidence="3" id="KW-1185">Reference proteome</keyword>